<evidence type="ECO:0000256" key="2">
    <source>
        <dbReference type="ARBA" id="ARBA00005992"/>
    </source>
</evidence>
<feature type="region of interest" description="Disordered" evidence="9">
    <location>
        <begin position="490"/>
        <end position="514"/>
    </location>
</feature>
<dbReference type="PIRSF" id="PIRSF029342">
    <property type="entry name" value="UCP029342_ErfK/YbiS/YcfS/YnhG"/>
    <property type="match status" value="1"/>
</dbReference>
<evidence type="ECO:0000256" key="7">
    <source>
        <dbReference type="PROSITE-ProRule" id="PRU01373"/>
    </source>
</evidence>
<keyword evidence="8" id="KW-0175">Coiled coil</keyword>
<dbReference type="SUPFAM" id="SSF141523">
    <property type="entry name" value="L,D-transpeptidase catalytic domain-like"/>
    <property type="match status" value="1"/>
</dbReference>
<dbReference type="Proteomes" id="UP000682843">
    <property type="component" value="Chromosome"/>
</dbReference>
<evidence type="ECO:0000256" key="10">
    <source>
        <dbReference type="SAM" id="SignalP"/>
    </source>
</evidence>
<gene>
    <name evidence="12" type="ORF">RPMA_19810</name>
</gene>
<organism evidence="12 13">
    <name type="scientific">Tardiphaga alba</name>
    <dbReference type="NCBI Taxonomy" id="340268"/>
    <lineage>
        <taxon>Bacteria</taxon>
        <taxon>Pseudomonadati</taxon>
        <taxon>Pseudomonadota</taxon>
        <taxon>Alphaproteobacteria</taxon>
        <taxon>Hyphomicrobiales</taxon>
        <taxon>Nitrobacteraceae</taxon>
        <taxon>Tardiphaga</taxon>
    </lineage>
</organism>
<comment type="similarity">
    <text evidence="2">Belongs to the YkuD family.</text>
</comment>
<evidence type="ECO:0000256" key="1">
    <source>
        <dbReference type="ARBA" id="ARBA00004752"/>
    </source>
</evidence>
<comment type="pathway">
    <text evidence="1 7">Cell wall biogenesis; peptidoglycan biosynthesis.</text>
</comment>
<reference evidence="12 13" key="1">
    <citation type="submission" date="2019-02" db="EMBL/GenBank/DDBJ databases">
        <title>Emended description of the genus Rhodopseudomonas and description of Rhodopseudomonas albus sp. nov., a non-phototrophic, heavy-metal-tolerant bacterium isolated from garden soil.</title>
        <authorList>
            <person name="Bao Z."/>
            <person name="Cao W.W."/>
            <person name="Sato Y."/>
            <person name="Nishizawa T."/>
            <person name="Zhao J."/>
            <person name="Guo Y."/>
            <person name="Ohta H."/>
        </authorList>
    </citation>
    <scope>NUCLEOTIDE SEQUENCE [LARGE SCALE GENOMIC DNA]</scope>
    <source>
        <strain evidence="12 13">SK50-23</strain>
    </source>
</reference>
<evidence type="ECO:0000256" key="3">
    <source>
        <dbReference type="ARBA" id="ARBA00022679"/>
    </source>
</evidence>
<dbReference type="InterPro" id="IPR005490">
    <property type="entry name" value="LD_TPept_cat_dom"/>
</dbReference>
<feature type="coiled-coil region" evidence="8">
    <location>
        <begin position="197"/>
        <end position="252"/>
    </location>
</feature>
<evidence type="ECO:0000256" key="9">
    <source>
        <dbReference type="SAM" id="MobiDB-lite"/>
    </source>
</evidence>
<dbReference type="PROSITE" id="PS52029">
    <property type="entry name" value="LD_TPASE"/>
    <property type="match status" value="1"/>
</dbReference>
<dbReference type="EMBL" id="CP036498">
    <property type="protein sequence ID" value="QUS40834.1"/>
    <property type="molecule type" value="Genomic_DNA"/>
</dbReference>
<dbReference type="NCBIfam" id="NF009120">
    <property type="entry name" value="PRK12472.1"/>
    <property type="match status" value="1"/>
</dbReference>
<dbReference type="NCBIfam" id="NF004785">
    <property type="entry name" value="PRK06132.1-2"/>
    <property type="match status" value="1"/>
</dbReference>
<dbReference type="PANTHER" id="PTHR30582:SF2">
    <property type="entry name" value="L,D-TRANSPEPTIDASE YCIB-RELATED"/>
    <property type="match status" value="1"/>
</dbReference>
<name>A0ABX8ADX5_9BRAD</name>
<keyword evidence="4 7" id="KW-0133">Cell shape</keyword>
<keyword evidence="13" id="KW-1185">Reference proteome</keyword>
<accession>A0ABX8ADX5</accession>
<proteinExistence type="inferred from homology"/>
<sequence length="514" mass="54892">MTNRLATTHLTVATRCWTVSAVMALAAMAAAPAFAAPAKQARPAKVVEAMAPRNAGEPIMAIVSIKSQQVTFYDAEGWIARAPVSTGVGGRETPSGVFAILEKNKDHRSNMYDDAHMPNMQRITWNGVALHGGPLPGYAASHGCVRMPYGFADKMFDKTRIGMRVIVSPIDTAPMDIAHPALLVPKAEIIAAVPARAETATREAAEAATAAAEAKKLAATTAREAKPLPAALRKLELAKTRADAQLASADKALAAAATDQAKARAEDAQKKAAAKAADLATQLEATKADTTAKLDAAAAAKDALKAADARKLATATAATDAKLAAEPVSIYISRETQKLYVRRNTHKPAPDGGGEVYDFSIEVPVTIRDPGKPIGTHVFTAMARDGAGLRWSAVSIDDGDDAKSALDRITIPQEVLDRIGPTALPRSSIVISDEPLSAETNYRTEFVTVLNNHPQGGFVTRVPTPRMDVASDDGYYDDGFSSMFFPRERAPQGNAMRRRSGQNERPMYQRNWWE</sequence>
<feature type="active site" description="Nucleophile" evidence="7">
    <location>
        <position position="144"/>
    </location>
</feature>
<dbReference type="CDD" id="cd16913">
    <property type="entry name" value="YkuD_like"/>
    <property type="match status" value="1"/>
</dbReference>
<feature type="chain" id="PRO_5046444939" evidence="10">
    <location>
        <begin position="36"/>
        <end position="514"/>
    </location>
</feature>
<dbReference type="Gene3D" id="2.40.440.10">
    <property type="entry name" value="L,D-transpeptidase catalytic domain-like"/>
    <property type="match status" value="1"/>
</dbReference>
<dbReference type="PANTHER" id="PTHR30582">
    <property type="entry name" value="L,D-TRANSPEPTIDASE"/>
    <property type="match status" value="1"/>
</dbReference>
<keyword evidence="10" id="KW-0732">Signal</keyword>
<evidence type="ECO:0000259" key="11">
    <source>
        <dbReference type="PROSITE" id="PS52029"/>
    </source>
</evidence>
<keyword evidence="6 7" id="KW-0961">Cell wall biogenesis/degradation</keyword>
<feature type="signal peptide" evidence="10">
    <location>
        <begin position="1"/>
        <end position="35"/>
    </location>
</feature>
<feature type="active site" description="Proton donor/acceptor" evidence="7">
    <location>
        <position position="131"/>
    </location>
</feature>
<evidence type="ECO:0000256" key="5">
    <source>
        <dbReference type="ARBA" id="ARBA00022984"/>
    </source>
</evidence>
<dbReference type="InterPro" id="IPR038063">
    <property type="entry name" value="Transpep_catalytic_dom"/>
</dbReference>
<evidence type="ECO:0000256" key="6">
    <source>
        <dbReference type="ARBA" id="ARBA00023316"/>
    </source>
</evidence>
<dbReference type="Pfam" id="PF03734">
    <property type="entry name" value="YkuD"/>
    <property type="match status" value="1"/>
</dbReference>
<dbReference type="InterPro" id="IPR050979">
    <property type="entry name" value="LD-transpeptidase"/>
</dbReference>
<keyword evidence="3" id="KW-0808">Transferase</keyword>
<evidence type="ECO:0000256" key="4">
    <source>
        <dbReference type="ARBA" id="ARBA00022960"/>
    </source>
</evidence>
<evidence type="ECO:0000313" key="12">
    <source>
        <dbReference type="EMBL" id="QUS40834.1"/>
    </source>
</evidence>
<feature type="domain" description="L,D-TPase catalytic" evidence="11">
    <location>
        <begin position="59"/>
        <end position="168"/>
    </location>
</feature>
<dbReference type="RefSeq" id="WP_211909427.1">
    <property type="nucleotide sequence ID" value="NZ_CP036498.1"/>
</dbReference>
<keyword evidence="5 7" id="KW-0573">Peptidoglycan synthesis</keyword>
<evidence type="ECO:0000313" key="13">
    <source>
        <dbReference type="Proteomes" id="UP000682843"/>
    </source>
</evidence>
<protein>
    <submittedName>
        <fullName evidence="12">L,D-transpeptidase</fullName>
    </submittedName>
</protein>
<dbReference type="InterPro" id="IPR016915">
    <property type="entry name" value="UCP029342"/>
</dbReference>
<evidence type="ECO:0000256" key="8">
    <source>
        <dbReference type="SAM" id="Coils"/>
    </source>
</evidence>